<dbReference type="Gene3D" id="1.10.8.420">
    <property type="entry name" value="RecR Domain 1"/>
    <property type="match status" value="1"/>
</dbReference>
<evidence type="ECO:0000256" key="2">
    <source>
        <dbReference type="ARBA" id="ARBA00022763"/>
    </source>
</evidence>
<organism evidence="8">
    <name type="scientific">hydrothermal vent metagenome</name>
    <dbReference type="NCBI Taxonomy" id="652676"/>
    <lineage>
        <taxon>unclassified sequences</taxon>
        <taxon>metagenomes</taxon>
        <taxon>ecological metagenomes</taxon>
    </lineage>
</organism>
<dbReference type="CDD" id="cd01025">
    <property type="entry name" value="TOPRIM_recR"/>
    <property type="match status" value="1"/>
</dbReference>
<dbReference type="InterPro" id="IPR000093">
    <property type="entry name" value="DNA_Rcmb_RecR"/>
</dbReference>
<dbReference type="Gene3D" id="6.10.250.240">
    <property type="match status" value="1"/>
</dbReference>
<keyword evidence="6" id="KW-0234">DNA repair</keyword>
<keyword evidence="4" id="KW-0862">Zinc</keyword>
<dbReference type="GO" id="GO:0008270">
    <property type="term" value="F:zinc ion binding"/>
    <property type="evidence" value="ECO:0007669"/>
    <property type="project" value="UniProtKB-KW"/>
</dbReference>
<dbReference type="InterPro" id="IPR006171">
    <property type="entry name" value="TOPRIM_dom"/>
</dbReference>
<evidence type="ECO:0000313" key="8">
    <source>
        <dbReference type="EMBL" id="VAX16642.1"/>
    </source>
</evidence>
<dbReference type="PANTHER" id="PTHR30446">
    <property type="entry name" value="RECOMBINATION PROTEIN RECR"/>
    <property type="match status" value="1"/>
</dbReference>
<dbReference type="HAMAP" id="MF_00017">
    <property type="entry name" value="RecR"/>
    <property type="match status" value="1"/>
</dbReference>
<dbReference type="PROSITE" id="PS01300">
    <property type="entry name" value="RECR"/>
    <property type="match status" value="1"/>
</dbReference>
<dbReference type="AlphaFoldDB" id="A0A3B1BKJ4"/>
<keyword evidence="2" id="KW-0227">DNA damage</keyword>
<keyword evidence="5" id="KW-0233">DNA recombination</keyword>
<dbReference type="Gene3D" id="3.30.60.80">
    <property type="match status" value="1"/>
</dbReference>
<evidence type="ECO:0000256" key="3">
    <source>
        <dbReference type="ARBA" id="ARBA00022771"/>
    </source>
</evidence>
<dbReference type="Pfam" id="PF21175">
    <property type="entry name" value="RecR_C"/>
    <property type="match status" value="1"/>
</dbReference>
<dbReference type="Pfam" id="PF13662">
    <property type="entry name" value="Toprim_4"/>
    <property type="match status" value="1"/>
</dbReference>
<name>A0A3B1BKJ4_9ZZZZ</name>
<evidence type="ECO:0000256" key="4">
    <source>
        <dbReference type="ARBA" id="ARBA00022833"/>
    </source>
</evidence>
<reference evidence="8" key="1">
    <citation type="submission" date="2018-06" db="EMBL/GenBank/DDBJ databases">
        <authorList>
            <person name="Zhirakovskaya E."/>
        </authorList>
    </citation>
    <scope>NUCLEOTIDE SEQUENCE</scope>
</reference>
<dbReference type="Gene3D" id="3.40.1360.10">
    <property type="match status" value="1"/>
</dbReference>
<keyword evidence="3" id="KW-0863">Zinc-finger</keyword>
<keyword evidence="1" id="KW-0479">Metal-binding</keyword>
<dbReference type="GO" id="GO:0006310">
    <property type="term" value="P:DNA recombination"/>
    <property type="evidence" value="ECO:0007669"/>
    <property type="project" value="UniProtKB-KW"/>
</dbReference>
<gene>
    <name evidence="8" type="ORF">MNBD_NITROSPINAE04-611</name>
</gene>
<evidence type="ECO:0000259" key="7">
    <source>
        <dbReference type="PROSITE" id="PS50880"/>
    </source>
</evidence>
<evidence type="ECO:0000256" key="1">
    <source>
        <dbReference type="ARBA" id="ARBA00022723"/>
    </source>
</evidence>
<dbReference type="SMART" id="SM00493">
    <property type="entry name" value="TOPRIM"/>
    <property type="match status" value="1"/>
</dbReference>
<evidence type="ECO:0000256" key="5">
    <source>
        <dbReference type="ARBA" id="ARBA00023172"/>
    </source>
</evidence>
<dbReference type="Pfam" id="PF02132">
    <property type="entry name" value="RecR_ZnF"/>
    <property type="match status" value="1"/>
</dbReference>
<dbReference type="NCBIfam" id="TIGR00615">
    <property type="entry name" value="recR"/>
    <property type="match status" value="1"/>
</dbReference>
<dbReference type="PROSITE" id="PS50880">
    <property type="entry name" value="TOPRIM"/>
    <property type="match status" value="1"/>
</dbReference>
<dbReference type="InterPro" id="IPR023627">
    <property type="entry name" value="Rcmb_RecR"/>
</dbReference>
<dbReference type="GO" id="GO:0003677">
    <property type="term" value="F:DNA binding"/>
    <property type="evidence" value="ECO:0007669"/>
    <property type="project" value="InterPro"/>
</dbReference>
<sequence>MKGPASLTNLVERFQTLPGVGRKTAERLAFHILKSPRNEAVKLANALTELKDKISLCSVCNSLTEADPCQICQDPQRDKSIICVVEEPGDVYSIERIGEYNGVYHVLMGALSPLDGVGPDDLKISDLVKRVEEGGVKEVILASNPNVEGEATAMYLAKLLEPADADVTRIARGLPMGGDLEYADEVTLSRALSGRSKL</sequence>
<dbReference type="EMBL" id="UOGA01000072">
    <property type="protein sequence ID" value="VAX16642.1"/>
    <property type="molecule type" value="Genomic_DNA"/>
</dbReference>
<dbReference type="InterPro" id="IPR034137">
    <property type="entry name" value="TOPRIM_RecR"/>
</dbReference>
<dbReference type="PANTHER" id="PTHR30446:SF0">
    <property type="entry name" value="RECOMBINATION PROTEIN RECR"/>
    <property type="match status" value="1"/>
</dbReference>
<dbReference type="GO" id="GO:0006281">
    <property type="term" value="P:DNA repair"/>
    <property type="evidence" value="ECO:0007669"/>
    <property type="project" value="UniProtKB-KW"/>
</dbReference>
<protein>
    <submittedName>
        <fullName evidence="8">Recombination protein RecR</fullName>
    </submittedName>
</protein>
<dbReference type="SUPFAM" id="SSF111304">
    <property type="entry name" value="Recombination protein RecR"/>
    <property type="match status" value="1"/>
</dbReference>
<accession>A0A3B1BKJ4</accession>
<dbReference type="Pfam" id="PF21176">
    <property type="entry name" value="RecR_HhH"/>
    <property type="match status" value="1"/>
</dbReference>
<evidence type="ECO:0000256" key="6">
    <source>
        <dbReference type="ARBA" id="ARBA00023204"/>
    </source>
</evidence>
<proteinExistence type="inferred from homology"/>
<dbReference type="InterPro" id="IPR015967">
    <property type="entry name" value="Rcmb_RecR_Znf"/>
</dbReference>
<feature type="domain" description="Toprim" evidence="7">
    <location>
        <begin position="80"/>
        <end position="175"/>
    </location>
</feature>